<evidence type="ECO:0000313" key="3">
    <source>
        <dbReference type="EMBL" id="CAH9140771.1"/>
    </source>
</evidence>
<dbReference type="Proteomes" id="UP001152523">
    <property type="component" value="Unassembled WGS sequence"/>
</dbReference>
<evidence type="ECO:0000313" key="4">
    <source>
        <dbReference type="Proteomes" id="UP001152523"/>
    </source>
</evidence>
<evidence type="ECO:0000256" key="1">
    <source>
        <dbReference type="SAM" id="MobiDB-lite"/>
    </source>
</evidence>
<accession>A0AAV0FYN8</accession>
<proteinExistence type="predicted"/>
<feature type="region of interest" description="Disordered" evidence="1">
    <location>
        <begin position="156"/>
        <end position="188"/>
    </location>
</feature>
<evidence type="ECO:0000313" key="2">
    <source>
        <dbReference type="EMBL" id="CAH9103905.1"/>
    </source>
</evidence>
<gene>
    <name evidence="2" type="ORF">CEPIT_LOCUS16594</name>
    <name evidence="3" type="ORF">CEPIT_LOCUS38614</name>
</gene>
<comment type="caution">
    <text evidence="3">The sequence shown here is derived from an EMBL/GenBank/DDBJ whole genome shotgun (WGS) entry which is preliminary data.</text>
</comment>
<organism evidence="3 4">
    <name type="scientific">Cuscuta epithymum</name>
    <dbReference type="NCBI Taxonomy" id="186058"/>
    <lineage>
        <taxon>Eukaryota</taxon>
        <taxon>Viridiplantae</taxon>
        <taxon>Streptophyta</taxon>
        <taxon>Embryophyta</taxon>
        <taxon>Tracheophyta</taxon>
        <taxon>Spermatophyta</taxon>
        <taxon>Magnoliopsida</taxon>
        <taxon>eudicotyledons</taxon>
        <taxon>Gunneridae</taxon>
        <taxon>Pentapetalae</taxon>
        <taxon>asterids</taxon>
        <taxon>lamiids</taxon>
        <taxon>Solanales</taxon>
        <taxon>Convolvulaceae</taxon>
        <taxon>Cuscuteae</taxon>
        <taxon>Cuscuta</taxon>
        <taxon>Cuscuta subgen. Cuscuta</taxon>
    </lineage>
</organism>
<dbReference type="EMBL" id="CAMAPF010000123">
    <property type="protein sequence ID" value="CAH9103905.1"/>
    <property type="molecule type" value="Genomic_DNA"/>
</dbReference>
<dbReference type="AlphaFoldDB" id="A0AAV0FYN8"/>
<sequence length="332" mass="37053">MDSSNFPIVCHWGGNVYEESGQICHEGGRSNFVIVSRGACLLEMLQKIYVATQIPPSRSLCLKMKFPMNGGNYMLMPLLDELAVTNMWMIIDMESMSSLEIYIEESIGDSSTASTTSNDVVSRHGVNAGNSSNDAVLDMVIEEDGMYLHNGASFVDGQASDDDADENINGDDMTESDEDDGDTVRATTPSSHFTRIYDLPEGFTDAWMSGAGMKRFTPEGEFEVGQQFDNKEQVINMVSLYSIKGCLNPFLTVIIRRITMDLILCTIHPCFRLREDLSPHVLRMRWMKVPEERLDVENVNKLAIIGPHVRRDHQEMKWGSTGHGSVSGSWAE</sequence>
<reference evidence="3" key="1">
    <citation type="submission" date="2022-07" db="EMBL/GenBank/DDBJ databases">
        <authorList>
            <person name="Macas J."/>
            <person name="Novak P."/>
            <person name="Neumann P."/>
        </authorList>
    </citation>
    <scope>NUCLEOTIDE SEQUENCE</scope>
</reference>
<feature type="compositionally biased region" description="Acidic residues" evidence="1">
    <location>
        <begin position="159"/>
        <end position="181"/>
    </location>
</feature>
<dbReference type="EMBL" id="CAMAPF010001026">
    <property type="protein sequence ID" value="CAH9140771.1"/>
    <property type="molecule type" value="Genomic_DNA"/>
</dbReference>
<keyword evidence="4" id="KW-1185">Reference proteome</keyword>
<protein>
    <submittedName>
        <fullName evidence="3">Uncharacterized protein</fullName>
    </submittedName>
</protein>
<name>A0AAV0FYN8_9ASTE</name>